<dbReference type="PATRIC" id="fig|1423715.3.peg.423"/>
<dbReference type="GO" id="GO:0016853">
    <property type="term" value="F:isomerase activity"/>
    <property type="evidence" value="ECO:0007669"/>
    <property type="project" value="UniProtKB-KW"/>
</dbReference>
<gene>
    <name evidence="2" type="ORF">FD25_GL000407</name>
</gene>
<feature type="domain" description="DSBA-like thioredoxin" evidence="1">
    <location>
        <begin position="3"/>
        <end position="207"/>
    </location>
</feature>
<evidence type="ECO:0000313" key="3">
    <source>
        <dbReference type="Proteomes" id="UP000051955"/>
    </source>
</evidence>
<dbReference type="Pfam" id="PF01323">
    <property type="entry name" value="DSBA"/>
    <property type="match status" value="1"/>
</dbReference>
<sequence length="217" mass="23929">MEIEYWSDIACPFCYIGSTRMKRALRELGLAATTLLKLKAFQLDPMLPTTTQQTMVENFAHGHGMTTAQAEQQIQQISQMGASDGLNVDLQHAIPTNTLDAHRLIKLAATFNNAKLVERVIDALYQVYFSQHLSIADLDVLRATAIQAGLPADQVQATLETNRFAQAVRDDEHEAHQLGIQGAPFFVINHHYGLSGAQPYATMVAALKQIQDKAVAK</sequence>
<organism evidence="2 3">
    <name type="scientific">Levilactobacillus acidifarinae DSM 19394 = JCM 15949</name>
    <dbReference type="NCBI Taxonomy" id="1423715"/>
    <lineage>
        <taxon>Bacteria</taxon>
        <taxon>Bacillati</taxon>
        <taxon>Bacillota</taxon>
        <taxon>Bacilli</taxon>
        <taxon>Lactobacillales</taxon>
        <taxon>Lactobacillaceae</taxon>
        <taxon>Levilactobacillus</taxon>
    </lineage>
</organism>
<dbReference type="InterPro" id="IPR001853">
    <property type="entry name" value="DSBA-like_thioredoxin_dom"/>
</dbReference>
<name>A0A0R1LFH8_9LACO</name>
<dbReference type="InterPro" id="IPR036249">
    <property type="entry name" value="Thioredoxin-like_sf"/>
</dbReference>
<keyword evidence="3" id="KW-1185">Reference proteome</keyword>
<accession>A0A0R1LFH8</accession>
<dbReference type="PANTHER" id="PTHR13887:SF41">
    <property type="entry name" value="THIOREDOXIN SUPERFAMILY PROTEIN"/>
    <property type="match status" value="1"/>
</dbReference>
<dbReference type="OrthoDB" id="9799122at2"/>
<dbReference type="EMBL" id="AZDV01000026">
    <property type="protein sequence ID" value="KRK94445.1"/>
    <property type="molecule type" value="Genomic_DNA"/>
</dbReference>
<keyword evidence="2" id="KW-0413">Isomerase</keyword>
<dbReference type="AlphaFoldDB" id="A0A0R1LFH8"/>
<dbReference type="SUPFAM" id="SSF52833">
    <property type="entry name" value="Thioredoxin-like"/>
    <property type="match status" value="1"/>
</dbReference>
<dbReference type="Gene3D" id="3.40.30.10">
    <property type="entry name" value="Glutaredoxin"/>
    <property type="match status" value="1"/>
</dbReference>
<dbReference type="STRING" id="1423715.FD25_GL000407"/>
<evidence type="ECO:0000313" key="2">
    <source>
        <dbReference type="EMBL" id="KRK94445.1"/>
    </source>
</evidence>
<reference evidence="2 3" key="1">
    <citation type="journal article" date="2015" name="Genome Announc.">
        <title>Expanding the biotechnology potential of lactobacilli through comparative genomics of 213 strains and associated genera.</title>
        <authorList>
            <person name="Sun Z."/>
            <person name="Harris H.M."/>
            <person name="McCann A."/>
            <person name="Guo C."/>
            <person name="Argimon S."/>
            <person name="Zhang W."/>
            <person name="Yang X."/>
            <person name="Jeffery I.B."/>
            <person name="Cooney J.C."/>
            <person name="Kagawa T.F."/>
            <person name="Liu W."/>
            <person name="Song Y."/>
            <person name="Salvetti E."/>
            <person name="Wrobel A."/>
            <person name="Rasinkangas P."/>
            <person name="Parkhill J."/>
            <person name="Rea M.C."/>
            <person name="O'Sullivan O."/>
            <person name="Ritari J."/>
            <person name="Douillard F.P."/>
            <person name="Paul Ross R."/>
            <person name="Yang R."/>
            <person name="Briner A.E."/>
            <person name="Felis G.E."/>
            <person name="de Vos W.M."/>
            <person name="Barrangou R."/>
            <person name="Klaenhammer T.R."/>
            <person name="Caufield P.W."/>
            <person name="Cui Y."/>
            <person name="Zhang H."/>
            <person name="O'Toole P.W."/>
        </authorList>
    </citation>
    <scope>NUCLEOTIDE SEQUENCE [LARGE SCALE GENOMIC DNA]</scope>
    <source>
        <strain evidence="2 3">DSM 19394</strain>
    </source>
</reference>
<dbReference type="RefSeq" id="WP_057803390.1">
    <property type="nucleotide sequence ID" value="NZ_AZDV01000026.1"/>
</dbReference>
<dbReference type="GO" id="GO:0016491">
    <property type="term" value="F:oxidoreductase activity"/>
    <property type="evidence" value="ECO:0007669"/>
    <property type="project" value="InterPro"/>
</dbReference>
<proteinExistence type="predicted"/>
<dbReference type="Proteomes" id="UP000051955">
    <property type="component" value="Unassembled WGS sequence"/>
</dbReference>
<protein>
    <submittedName>
        <fullName evidence="2">Protein-disulfide isomerase</fullName>
    </submittedName>
</protein>
<dbReference type="CDD" id="cd03024">
    <property type="entry name" value="DsbA_FrnE"/>
    <property type="match status" value="1"/>
</dbReference>
<comment type="caution">
    <text evidence="2">The sequence shown here is derived from an EMBL/GenBank/DDBJ whole genome shotgun (WGS) entry which is preliminary data.</text>
</comment>
<dbReference type="PANTHER" id="PTHR13887">
    <property type="entry name" value="GLUTATHIONE S-TRANSFERASE KAPPA"/>
    <property type="match status" value="1"/>
</dbReference>
<evidence type="ECO:0000259" key="1">
    <source>
        <dbReference type="Pfam" id="PF01323"/>
    </source>
</evidence>